<evidence type="ECO:0000256" key="3">
    <source>
        <dbReference type="ARBA" id="ARBA00004496"/>
    </source>
</evidence>
<dbReference type="EMBL" id="FNYT01000012">
    <property type="protein sequence ID" value="SEJ36327.1"/>
    <property type="molecule type" value="Genomic_DNA"/>
</dbReference>
<evidence type="ECO:0000256" key="5">
    <source>
        <dbReference type="ARBA" id="ARBA00004817"/>
    </source>
</evidence>
<dbReference type="InterPro" id="IPR002912">
    <property type="entry name" value="ACT_dom"/>
</dbReference>
<name>A0A143Z055_9LACT</name>
<evidence type="ECO:0000259" key="20">
    <source>
        <dbReference type="PROSITE" id="PS51168"/>
    </source>
</evidence>
<reference evidence="24 26" key="2">
    <citation type="submission" date="2016-10" db="EMBL/GenBank/DDBJ databases">
        <authorList>
            <person name="Varghese N."/>
            <person name="Submissions S."/>
        </authorList>
    </citation>
    <scope>NUCLEOTIDE SEQUENCE [LARGE SCALE GENOMIC DNA]</scope>
    <source>
        <strain evidence="24 26">DSM 22150</strain>
    </source>
</reference>
<dbReference type="Proteomes" id="UP000076878">
    <property type="component" value="Unassembled WGS sequence"/>
</dbReference>
<dbReference type="OrthoDB" id="9802281at2"/>
<dbReference type="PANTHER" id="PTHR21022:SF19">
    <property type="entry name" value="PREPHENATE DEHYDRATASE-RELATED"/>
    <property type="match status" value="1"/>
</dbReference>
<accession>A0A143Z055</accession>
<dbReference type="Gene3D" id="3.40.190.10">
    <property type="entry name" value="Periplasmic binding protein-like II"/>
    <property type="match status" value="2"/>
</dbReference>
<evidence type="ECO:0000256" key="4">
    <source>
        <dbReference type="ARBA" id="ARBA00004741"/>
    </source>
</evidence>
<dbReference type="GO" id="GO:0004664">
    <property type="term" value="F:prephenate dehydratase activity"/>
    <property type="evidence" value="ECO:0007669"/>
    <property type="project" value="UniProtKB-EC"/>
</dbReference>
<evidence type="ECO:0000256" key="19">
    <source>
        <dbReference type="PIRSR" id="PIRSR001500-2"/>
    </source>
</evidence>
<dbReference type="GO" id="GO:0005737">
    <property type="term" value="C:cytoplasm"/>
    <property type="evidence" value="ECO:0007669"/>
    <property type="project" value="UniProtKB-SubCell"/>
</dbReference>
<dbReference type="SUPFAM" id="SSF53850">
    <property type="entry name" value="Periplasmic binding protein-like II"/>
    <property type="match status" value="1"/>
</dbReference>
<evidence type="ECO:0000256" key="10">
    <source>
        <dbReference type="ARBA" id="ARBA00022605"/>
    </source>
</evidence>
<dbReference type="CDD" id="cd13631">
    <property type="entry name" value="PBP2_Ct-PDT_like"/>
    <property type="match status" value="1"/>
</dbReference>
<dbReference type="Gene3D" id="3.30.70.260">
    <property type="match status" value="1"/>
</dbReference>
<dbReference type="InterPro" id="IPR036979">
    <property type="entry name" value="CM_dom_sf"/>
</dbReference>
<evidence type="ECO:0000256" key="15">
    <source>
        <dbReference type="ARBA" id="ARBA00023268"/>
    </source>
</evidence>
<evidence type="ECO:0000256" key="8">
    <source>
        <dbReference type="ARBA" id="ARBA00021872"/>
    </source>
</evidence>
<dbReference type="NCBIfam" id="NF008865">
    <property type="entry name" value="PRK11898.1"/>
    <property type="match status" value="1"/>
</dbReference>
<dbReference type="EC" id="4.2.1.51" evidence="6"/>
<feature type="domain" description="ACT" evidence="22">
    <location>
        <begin position="298"/>
        <end position="375"/>
    </location>
</feature>
<keyword evidence="10" id="KW-0028">Amino-acid biosynthesis</keyword>
<comment type="function">
    <text evidence="2">Catalyzes the Claisen rearrangement of chorismate to prephenate and the decarboxylation/dehydration of prephenate to phenylpyruvate.</text>
</comment>
<dbReference type="SUPFAM" id="SSF48600">
    <property type="entry name" value="Chorismate mutase II"/>
    <property type="match status" value="1"/>
</dbReference>
<feature type="domain" description="Prephenate dehydratase" evidence="21">
    <location>
        <begin position="108"/>
        <end position="286"/>
    </location>
</feature>
<gene>
    <name evidence="24" type="ORF">SAMN05216375_11215</name>
    <name evidence="23" type="ORF">TR210_1789</name>
</gene>
<evidence type="ECO:0000259" key="21">
    <source>
        <dbReference type="PROSITE" id="PS51171"/>
    </source>
</evidence>
<dbReference type="EMBL" id="FJNB01000012">
    <property type="protein sequence ID" value="CZR01003.1"/>
    <property type="molecule type" value="Genomic_DNA"/>
</dbReference>
<evidence type="ECO:0000256" key="7">
    <source>
        <dbReference type="ARBA" id="ARBA00014401"/>
    </source>
</evidence>
<protein>
    <recommendedName>
        <fullName evidence="7">Bifunctional chorismate mutase/prephenate dehydratase</fullName>
        <ecNumber evidence="6">4.2.1.51</ecNumber>
    </recommendedName>
    <alternativeName>
        <fullName evidence="17">Chorismate mutase-prephenate dehydratase</fullName>
    </alternativeName>
    <alternativeName>
        <fullName evidence="8">Prephenate dehydratase</fullName>
    </alternativeName>
    <alternativeName>
        <fullName evidence="16">p-protein</fullName>
    </alternativeName>
</protein>
<dbReference type="Pfam" id="PF01842">
    <property type="entry name" value="ACT"/>
    <property type="match status" value="1"/>
</dbReference>
<evidence type="ECO:0000256" key="12">
    <source>
        <dbReference type="ARBA" id="ARBA00023222"/>
    </source>
</evidence>
<dbReference type="AlphaFoldDB" id="A0A143Z055"/>
<comment type="pathway">
    <text evidence="5">Metabolic intermediate biosynthesis; prephenate biosynthesis; prephenate from chorismate: step 1/1.</text>
</comment>
<organism evidence="23 25">
    <name type="scientific">Trichococcus ilyis</name>
    <dbReference type="NCBI Taxonomy" id="640938"/>
    <lineage>
        <taxon>Bacteria</taxon>
        <taxon>Bacillati</taxon>
        <taxon>Bacillota</taxon>
        <taxon>Bacilli</taxon>
        <taxon>Lactobacillales</taxon>
        <taxon>Carnobacteriaceae</taxon>
        <taxon>Trichococcus</taxon>
    </lineage>
</organism>
<dbReference type="SUPFAM" id="SSF55021">
    <property type="entry name" value="ACT-like"/>
    <property type="match status" value="1"/>
</dbReference>
<keyword evidence="11" id="KW-0057">Aromatic amino acid biosynthesis</keyword>
<keyword evidence="15" id="KW-0511">Multifunctional enzyme</keyword>
<dbReference type="Pfam" id="PF00800">
    <property type="entry name" value="PDT"/>
    <property type="match status" value="1"/>
</dbReference>
<evidence type="ECO:0000256" key="11">
    <source>
        <dbReference type="ARBA" id="ARBA00023141"/>
    </source>
</evidence>
<dbReference type="Gene3D" id="1.20.59.10">
    <property type="entry name" value="Chorismate mutase"/>
    <property type="match status" value="1"/>
</dbReference>
<dbReference type="InterPro" id="IPR011279">
    <property type="entry name" value="Chorismate_mutase_GmP"/>
</dbReference>
<proteinExistence type="predicted"/>
<dbReference type="PROSITE" id="PS51671">
    <property type="entry name" value="ACT"/>
    <property type="match status" value="1"/>
</dbReference>
<evidence type="ECO:0000313" key="26">
    <source>
        <dbReference type="Proteomes" id="UP000199280"/>
    </source>
</evidence>
<evidence type="ECO:0000256" key="6">
    <source>
        <dbReference type="ARBA" id="ARBA00013147"/>
    </source>
</evidence>
<evidence type="ECO:0000256" key="14">
    <source>
        <dbReference type="ARBA" id="ARBA00023239"/>
    </source>
</evidence>
<evidence type="ECO:0000313" key="24">
    <source>
        <dbReference type="EMBL" id="SEJ36327.1"/>
    </source>
</evidence>
<keyword evidence="12" id="KW-0584">Phenylalanine biosynthesis</keyword>
<evidence type="ECO:0000313" key="25">
    <source>
        <dbReference type="Proteomes" id="UP000076878"/>
    </source>
</evidence>
<sequence>MTDLEDYRKKLDAIDRELVALFEKRMQISQAIGNYKLAHDLPIFDEGREQQVVEQNLTHLQGDEFAVQTHHFLDTIMDLSKEVQKDVRAASNDYEQLFAIHEPKAQAQIGYFGETGSFCEEAMLAYFKTAPRDPKNYHTFESLFLAIQDGEIDYGVLPVENSSTGAISQVLDLLYKYGLSIVGEQYVKIEQHLIGLEGTDLGQIEEVYSHPQGFQQSTDYFKEHEQWRQIPFHSTSDSAKMVKDSGDVHKGAIASRRAAQIHGLAILAESIQNQSENTTRFIIVGKDLESNPRCNKVSVVFSLDNQAGTLFKLLRHFARYHINLIKIESRPVEGEKWEYLLYLDFEGNIADENVHEALRFIHRSSVYFRLLGCYLAATENK</sequence>
<evidence type="ECO:0000259" key="22">
    <source>
        <dbReference type="PROSITE" id="PS51671"/>
    </source>
</evidence>
<dbReference type="RefSeq" id="WP_068623169.1">
    <property type="nucleotide sequence ID" value="NZ_FJNB01000012.1"/>
</dbReference>
<keyword evidence="9" id="KW-0963">Cytoplasm</keyword>
<comment type="catalytic activity">
    <reaction evidence="18">
        <text>prephenate + H(+) = 3-phenylpyruvate + CO2 + H2O</text>
        <dbReference type="Rhea" id="RHEA:21648"/>
        <dbReference type="ChEBI" id="CHEBI:15377"/>
        <dbReference type="ChEBI" id="CHEBI:15378"/>
        <dbReference type="ChEBI" id="CHEBI:16526"/>
        <dbReference type="ChEBI" id="CHEBI:18005"/>
        <dbReference type="ChEBI" id="CHEBI:29934"/>
        <dbReference type="EC" id="4.2.1.51"/>
    </reaction>
</comment>
<dbReference type="STRING" id="640938.TR210_1789"/>
<dbReference type="GO" id="GO:0004106">
    <property type="term" value="F:chorismate mutase activity"/>
    <property type="evidence" value="ECO:0007669"/>
    <property type="project" value="UniProtKB-EC"/>
</dbReference>
<dbReference type="InterPro" id="IPR001086">
    <property type="entry name" value="Preph_deHydtase"/>
</dbReference>
<dbReference type="CDD" id="cd04905">
    <property type="entry name" value="ACT_CM-PDT"/>
    <property type="match status" value="1"/>
</dbReference>
<keyword evidence="26" id="KW-1185">Reference proteome</keyword>
<feature type="domain" description="Chorismate mutase" evidence="20">
    <location>
        <begin position="1"/>
        <end position="88"/>
    </location>
</feature>
<evidence type="ECO:0000256" key="18">
    <source>
        <dbReference type="ARBA" id="ARBA00047848"/>
    </source>
</evidence>
<comment type="pathway">
    <text evidence="4">Amino-acid biosynthesis; L-phenylalanine biosynthesis; phenylpyruvate from prephenate: step 1/1.</text>
</comment>
<comment type="subcellular location">
    <subcellularLocation>
        <location evidence="3">Cytoplasm</location>
    </subcellularLocation>
</comment>
<dbReference type="GO" id="GO:0009094">
    <property type="term" value="P:L-phenylalanine biosynthetic process"/>
    <property type="evidence" value="ECO:0007669"/>
    <property type="project" value="UniProtKB-UniPathway"/>
</dbReference>
<dbReference type="InterPro" id="IPR045865">
    <property type="entry name" value="ACT-like_dom_sf"/>
</dbReference>
<evidence type="ECO:0000256" key="17">
    <source>
        <dbReference type="ARBA" id="ARBA00031520"/>
    </source>
</evidence>
<dbReference type="InterPro" id="IPR002701">
    <property type="entry name" value="CM_II_prokaryot"/>
</dbReference>
<dbReference type="PROSITE" id="PS51171">
    <property type="entry name" value="PREPHENATE_DEHYDR_3"/>
    <property type="match status" value="1"/>
</dbReference>
<evidence type="ECO:0000313" key="23">
    <source>
        <dbReference type="EMBL" id="CZR01003.1"/>
    </source>
</evidence>
<feature type="site" description="Essential for prephenate dehydratase activity" evidence="19">
    <location>
        <position position="279"/>
    </location>
</feature>
<dbReference type="UniPathway" id="UPA00121">
    <property type="reaction ID" value="UER00345"/>
</dbReference>
<evidence type="ECO:0000256" key="2">
    <source>
        <dbReference type="ARBA" id="ARBA00002364"/>
    </source>
</evidence>
<evidence type="ECO:0000256" key="1">
    <source>
        <dbReference type="ARBA" id="ARBA00000824"/>
    </source>
</evidence>
<keyword evidence="14" id="KW-0456">Lyase</keyword>
<evidence type="ECO:0000256" key="13">
    <source>
        <dbReference type="ARBA" id="ARBA00023235"/>
    </source>
</evidence>
<dbReference type="Proteomes" id="UP000199280">
    <property type="component" value="Unassembled WGS sequence"/>
</dbReference>
<dbReference type="PANTHER" id="PTHR21022">
    <property type="entry name" value="PREPHENATE DEHYDRATASE P PROTEIN"/>
    <property type="match status" value="1"/>
</dbReference>
<comment type="catalytic activity">
    <reaction evidence="1">
        <text>chorismate = prephenate</text>
        <dbReference type="Rhea" id="RHEA:13897"/>
        <dbReference type="ChEBI" id="CHEBI:29748"/>
        <dbReference type="ChEBI" id="CHEBI:29934"/>
        <dbReference type="EC" id="5.4.99.5"/>
    </reaction>
</comment>
<dbReference type="InterPro" id="IPR036263">
    <property type="entry name" value="Chorismate_II_sf"/>
</dbReference>
<dbReference type="GO" id="GO:0046417">
    <property type="term" value="P:chorismate metabolic process"/>
    <property type="evidence" value="ECO:0007669"/>
    <property type="project" value="InterPro"/>
</dbReference>
<evidence type="ECO:0000256" key="9">
    <source>
        <dbReference type="ARBA" id="ARBA00022490"/>
    </source>
</evidence>
<dbReference type="PROSITE" id="PS51168">
    <property type="entry name" value="CHORISMATE_MUT_2"/>
    <property type="match status" value="1"/>
</dbReference>
<dbReference type="SMART" id="SM00830">
    <property type="entry name" value="CM_2"/>
    <property type="match status" value="1"/>
</dbReference>
<dbReference type="InterPro" id="IPR008242">
    <property type="entry name" value="Chor_mutase/pphenate_deHydtase"/>
</dbReference>
<keyword evidence="13" id="KW-0413">Isomerase</keyword>
<dbReference type="UniPathway" id="UPA00120">
    <property type="reaction ID" value="UER00203"/>
</dbReference>
<dbReference type="PIRSF" id="PIRSF001500">
    <property type="entry name" value="Chor_mut_pdt_Ppr"/>
    <property type="match status" value="1"/>
</dbReference>
<dbReference type="NCBIfam" id="TIGR01805">
    <property type="entry name" value="CM_mono_grmpos"/>
    <property type="match status" value="1"/>
</dbReference>
<dbReference type="Pfam" id="PF01817">
    <property type="entry name" value="CM_2"/>
    <property type="match status" value="1"/>
</dbReference>
<evidence type="ECO:0000256" key="16">
    <source>
        <dbReference type="ARBA" id="ARBA00031175"/>
    </source>
</evidence>
<reference evidence="23 25" key="1">
    <citation type="submission" date="2016-02" db="EMBL/GenBank/DDBJ databases">
        <authorList>
            <person name="Wen L."/>
            <person name="He K."/>
            <person name="Yang H."/>
        </authorList>
    </citation>
    <scope>NUCLEOTIDE SEQUENCE [LARGE SCALE GENOMIC DNA]</scope>
    <source>
        <strain evidence="23">Trichococcus_R210</strain>
    </source>
</reference>